<dbReference type="PANTHER" id="PTHR43649:SF14">
    <property type="entry name" value="BLR3389 PROTEIN"/>
    <property type="match status" value="1"/>
</dbReference>
<name>A0ABY2AAC7_9ACTN</name>
<dbReference type="EMBL" id="SJJY01000001">
    <property type="protein sequence ID" value="TCC26662.1"/>
    <property type="molecule type" value="Genomic_DNA"/>
</dbReference>
<reference evidence="2 3" key="1">
    <citation type="submission" date="2019-02" db="EMBL/GenBank/DDBJ databases">
        <title>Kribbella capetownensis sp. nov. and Kribbella speibonae sp. nov., isolated from soil.</title>
        <authorList>
            <person name="Curtis S.M."/>
            <person name="Norton I."/>
            <person name="Everest G.J."/>
            <person name="Meyers P.R."/>
        </authorList>
    </citation>
    <scope>NUCLEOTIDE SEQUENCE [LARGE SCALE GENOMIC DNA]</scope>
    <source>
        <strain evidence="2 3">SK5</strain>
    </source>
</reference>
<dbReference type="InterPro" id="IPR050490">
    <property type="entry name" value="Bact_solute-bd_prot1"/>
</dbReference>
<gene>
    <name evidence="2" type="ORF">E0H58_01100</name>
</gene>
<keyword evidence="3" id="KW-1185">Reference proteome</keyword>
<evidence type="ECO:0000313" key="3">
    <source>
        <dbReference type="Proteomes" id="UP000292385"/>
    </source>
</evidence>
<accession>A0ABY2AAC7</accession>
<sequence>MPRFEELFAVFKNRIRRRTAVGTTLVLAAALALAACGGGGDSSSGSASQGQAVSQADIDKAMSTPTELTFWTWVPNIQKEVDLFQKKYPAIKVKVVNAGQGTPQYTKLRTALKAGTGFPDAVQIEFQYIPTFALTKSLMDLRPYGAEALKDKFVPWTWQQVVGAGGQVWAVPQDSGPMGMLYRKDIFDKYGIGVPKTWDEFAAAARKLHAADPNVSMTNLAQSQAGVWFGLLWQAGVKPFESPSADAVKVNLNSAESKKVADYWGGLVKDGAVSADADFNDAWYQALNRGKYATWITAAWGPVFLEGSAKATSGKWRAAPLPQWEAGKNVSGNWGGSTTAVVQGTKNPIAAAKLAEFINTDPESTKMFATQQFLFPVTKALLADSSFVDKPLAFYGGQPVNKLFAGISDTVDTKFQWPPFLDQTVNDWNETVGKSFANKTDSSAALDQWQDRITKYAQNQGFKVDQ</sequence>
<dbReference type="Gene3D" id="3.40.190.10">
    <property type="entry name" value="Periplasmic binding protein-like II"/>
    <property type="match status" value="1"/>
</dbReference>
<protein>
    <submittedName>
        <fullName evidence="2">Sugar ABC transporter substrate-binding protein</fullName>
    </submittedName>
</protein>
<dbReference type="InterPro" id="IPR006059">
    <property type="entry name" value="SBP"/>
</dbReference>
<feature type="chain" id="PRO_5047193024" evidence="1">
    <location>
        <begin position="35"/>
        <end position="466"/>
    </location>
</feature>
<evidence type="ECO:0000256" key="1">
    <source>
        <dbReference type="SAM" id="SignalP"/>
    </source>
</evidence>
<dbReference type="CDD" id="cd13585">
    <property type="entry name" value="PBP2_TMBP_like"/>
    <property type="match status" value="1"/>
</dbReference>
<keyword evidence="1" id="KW-0732">Signal</keyword>
<proteinExistence type="predicted"/>
<feature type="signal peptide" evidence="1">
    <location>
        <begin position="1"/>
        <end position="34"/>
    </location>
</feature>
<evidence type="ECO:0000313" key="2">
    <source>
        <dbReference type="EMBL" id="TCC26662.1"/>
    </source>
</evidence>
<comment type="caution">
    <text evidence="2">The sequence shown here is derived from an EMBL/GenBank/DDBJ whole genome shotgun (WGS) entry which is preliminary data.</text>
</comment>
<dbReference type="SUPFAM" id="SSF53850">
    <property type="entry name" value="Periplasmic binding protein-like II"/>
    <property type="match status" value="1"/>
</dbReference>
<organism evidence="2 3">
    <name type="scientific">Kribbella speibonae</name>
    <dbReference type="NCBI Taxonomy" id="1572660"/>
    <lineage>
        <taxon>Bacteria</taxon>
        <taxon>Bacillati</taxon>
        <taxon>Actinomycetota</taxon>
        <taxon>Actinomycetes</taxon>
        <taxon>Propionibacteriales</taxon>
        <taxon>Kribbellaceae</taxon>
        <taxon>Kribbella</taxon>
    </lineage>
</organism>
<dbReference type="PANTHER" id="PTHR43649">
    <property type="entry name" value="ARABINOSE-BINDING PROTEIN-RELATED"/>
    <property type="match status" value="1"/>
</dbReference>
<dbReference type="Proteomes" id="UP000292385">
    <property type="component" value="Unassembled WGS sequence"/>
</dbReference>
<dbReference type="Pfam" id="PF01547">
    <property type="entry name" value="SBP_bac_1"/>
    <property type="match status" value="1"/>
</dbReference>